<feature type="region of interest" description="Disordered" evidence="1">
    <location>
        <begin position="243"/>
        <end position="311"/>
    </location>
</feature>
<accession>A0A2G5B1U4</accession>
<sequence length="512" mass="56597">MSQLYDGEYSHDERDSLDAAVPGTVTRRESARSAEKKPYRPAIGDDNAKPHMPQTPIAERISAGRRTAMAAAMYATEGQIDPMVHQHLQNLMTMMSDTQAQQAELLDEQRAQRTDVNDADYRINSLQQSSIQLTRQLASLQDGMASMTTALTALNTRMATSSHSEWRSHEQAGNMSAIRYPASAFETPRDLRHTRPRSTDLNELSAPAQPIAVDQMPTAYGGAAHSESSIPYRAVTLIDANSMSATSDASKSRVQHSVSRERSAVYHTPRAEFSMRSHRELGSTPGRKDRNGHREEVESLREDEPPRQASAQTMYARSAAMPAGPVPTTRGYNCQNGGRAAAATYPTGPIDNGNDPILNVTGEVFVTQMTDLVEEHFSMFQTDWTRHMEIERVYDEAHREKLTALTLEYPQGIPANKLPGWSPRPTCRGPMETPTEITGRPLTKPTATFKQGKDTDVPDSVTYAQAIESYMGYNYLDYDHHSISLLAGNTSTVMLIGCIRGTHLGHSSQWGI</sequence>
<evidence type="ECO:0000313" key="2">
    <source>
        <dbReference type="EMBL" id="PIA12974.1"/>
    </source>
</evidence>
<dbReference type="EMBL" id="KZ303554">
    <property type="protein sequence ID" value="PIA12974.1"/>
    <property type="molecule type" value="Genomic_DNA"/>
</dbReference>
<dbReference type="AlphaFoldDB" id="A0A2G5B1U4"/>
<keyword evidence="3" id="KW-1185">Reference proteome</keyword>
<organism evidence="2 3">
    <name type="scientific">Coemansia reversa (strain ATCC 12441 / NRRL 1564)</name>
    <dbReference type="NCBI Taxonomy" id="763665"/>
    <lineage>
        <taxon>Eukaryota</taxon>
        <taxon>Fungi</taxon>
        <taxon>Fungi incertae sedis</taxon>
        <taxon>Zoopagomycota</taxon>
        <taxon>Kickxellomycotina</taxon>
        <taxon>Kickxellomycetes</taxon>
        <taxon>Kickxellales</taxon>
        <taxon>Kickxellaceae</taxon>
        <taxon>Coemansia</taxon>
    </lineage>
</organism>
<evidence type="ECO:0000313" key="3">
    <source>
        <dbReference type="Proteomes" id="UP000242474"/>
    </source>
</evidence>
<reference evidence="2 3" key="1">
    <citation type="journal article" date="2015" name="Genome Biol. Evol.">
        <title>Phylogenomic analyses indicate that early fungi evolved digesting cell walls of algal ancestors of land plants.</title>
        <authorList>
            <person name="Chang Y."/>
            <person name="Wang S."/>
            <person name="Sekimoto S."/>
            <person name="Aerts A.L."/>
            <person name="Choi C."/>
            <person name="Clum A."/>
            <person name="LaButti K.M."/>
            <person name="Lindquist E.A."/>
            <person name="Yee Ngan C."/>
            <person name="Ohm R.A."/>
            <person name="Salamov A.A."/>
            <person name="Grigoriev I.V."/>
            <person name="Spatafora J.W."/>
            <person name="Berbee M.L."/>
        </authorList>
    </citation>
    <scope>NUCLEOTIDE SEQUENCE [LARGE SCALE GENOMIC DNA]</scope>
    <source>
        <strain evidence="2 3">NRRL 1564</strain>
    </source>
</reference>
<feature type="region of interest" description="Disordered" evidence="1">
    <location>
        <begin position="418"/>
        <end position="445"/>
    </location>
</feature>
<feature type="compositionally biased region" description="Basic and acidic residues" evidence="1">
    <location>
        <begin position="258"/>
        <end position="306"/>
    </location>
</feature>
<evidence type="ECO:0000256" key="1">
    <source>
        <dbReference type="SAM" id="MobiDB-lite"/>
    </source>
</evidence>
<dbReference type="Proteomes" id="UP000242474">
    <property type="component" value="Unassembled WGS sequence"/>
</dbReference>
<gene>
    <name evidence="2" type="ORF">COEREDRAFT_11953</name>
</gene>
<protein>
    <submittedName>
        <fullName evidence="2">Uncharacterized protein</fullName>
    </submittedName>
</protein>
<proteinExistence type="predicted"/>
<feature type="compositionally biased region" description="Basic and acidic residues" evidence="1">
    <location>
        <begin position="26"/>
        <end position="38"/>
    </location>
</feature>
<name>A0A2G5B1U4_COERN</name>
<feature type="compositionally biased region" description="Basic and acidic residues" evidence="1">
    <location>
        <begin position="8"/>
        <end position="17"/>
    </location>
</feature>
<feature type="region of interest" description="Disordered" evidence="1">
    <location>
        <begin position="1"/>
        <end position="54"/>
    </location>
</feature>